<dbReference type="GO" id="GO:1990498">
    <property type="term" value="C:mitotic spindle microtubule"/>
    <property type="evidence" value="ECO:0007669"/>
    <property type="project" value="TreeGrafter"/>
</dbReference>
<feature type="region of interest" description="Disordered" evidence="1">
    <location>
        <begin position="384"/>
        <end position="543"/>
    </location>
</feature>
<dbReference type="Pfam" id="PF14661">
    <property type="entry name" value="HAUS6_N"/>
    <property type="match status" value="1"/>
</dbReference>
<feature type="region of interest" description="Disordered" evidence="1">
    <location>
        <begin position="563"/>
        <end position="602"/>
    </location>
</feature>
<feature type="compositionally biased region" description="Basic and acidic residues" evidence="1">
    <location>
        <begin position="401"/>
        <end position="417"/>
    </location>
</feature>
<proteinExistence type="predicted"/>
<evidence type="ECO:0000259" key="2">
    <source>
        <dbReference type="Pfam" id="PF14661"/>
    </source>
</evidence>
<evidence type="ECO:0000256" key="1">
    <source>
        <dbReference type="SAM" id="MobiDB-lite"/>
    </source>
</evidence>
<sequence>MATSRPARPKPFDWSAPSHLTVFIRNLKLLQLDQREDWPDITLRSLSPSSQNQRQRIRLVEWALYYLCTIWDPKSAQHKLRPFFPPLEHLQSVNLRAALFRVLTELKKNGDLGREAVIRKTMLDDCKGEKFHELLAVFSTAVLRKLVAVSSGEMNWNLAMKLSTASSITPKEYQNLLPLILAHQVSLNAAGACRARVHQSYDQFSRLLDDKKTELVERAKKPANDKDHPTVDSEGLTRELQANWLGSAEWATALLDGGSQSSTDAFLELPFSQAWARATASSVDGLGTGAKPDLVVDLETRVLHLRSRLRRWHQYNASLRKARGGSPSSMGAEAQEPRLLFRDHQALTVASISKAVRQPGDRGRVLKKADESFMSTVNEAVSRINGQSRSNSRDILAVVTEGKKPAPLDKMTTDRYNKPPSPNSDTELPKQSLNTDSPDPILASEGENSQPTPVVRFSPDQDSENEPDPEPVKNTSTSHYTLAERTRKSMSLVPPLPTHEAQTRPRRRGPRTSFPVKQFERPRKSSRPSGGRSGASTPQDKLFEEDAEYASVFKSRPRVALSPISSPAVHISPSLGEDEFELDEDDGAWGDVDSPLATSRMR</sequence>
<dbReference type="GO" id="GO:0051225">
    <property type="term" value="P:spindle assembly"/>
    <property type="evidence" value="ECO:0007669"/>
    <property type="project" value="InterPro"/>
</dbReference>
<evidence type="ECO:0000313" key="4">
    <source>
        <dbReference type="Proteomes" id="UP001150904"/>
    </source>
</evidence>
<dbReference type="AlphaFoldDB" id="A0A9W9N905"/>
<dbReference type="PANTHER" id="PTHR16151">
    <property type="entry name" value="HAUS AUGMIN-LIKE COMPLEX SUBUNIT 6"/>
    <property type="match status" value="1"/>
</dbReference>
<gene>
    <name evidence="3" type="ORF">N7498_001864</name>
</gene>
<dbReference type="EMBL" id="JAPQKR010000005">
    <property type="protein sequence ID" value="KAJ5215457.1"/>
    <property type="molecule type" value="Genomic_DNA"/>
</dbReference>
<dbReference type="GeneID" id="83176227"/>
<feature type="domain" description="HAUS augmin-like complex subunit 6 N-terminal" evidence="2">
    <location>
        <begin position="23"/>
        <end position="225"/>
    </location>
</feature>
<organism evidence="3 4">
    <name type="scientific">Penicillium cinerascens</name>
    <dbReference type="NCBI Taxonomy" id="70096"/>
    <lineage>
        <taxon>Eukaryota</taxon>
        <taxon>Fungi</taxon>
        <taxon>Dikarya</taxon>
        <taxon>Ascomycota</taxon>
        <taxon>Pezizomycotina</taxon>
        <taxon>Eurotiomycetes</taxon>
        <taxon>Eurotiomycetidae</taxon>
        <taxon>Eurotiales</taxon>
        <taxon>Aspergillaceae</taxon>
        <taxon>Penicillium</taxon>
    </lineage>
</organism>
<protein>
    <recommendedName>
        <fullName evidence="2">HAUS augmin-like complex subunit 6 N-terminal domain-containing protein</fullName>
    </recommendedName>
</protein>
<reference evidence="3" key="2">
    <citation type="journal article" date="2023" name="IMA Fungus">
        <title>Comparative genomic study of the Penicillium genus elucidates a diverse pangenome and 15 lateral gene transfer events.</title>
        <authorList>
            <person name="Petersen C."/>
            <person name="Sorensen T."/>
            <person name="Nielsen M.R."/>
            <person name="Sondergaard T.E."/>
            <person name="Sorensen J.L."/>
            <person name="Fitzpatrick D.A."/>
            <person name="Frisvad J.C."/>
            <person name="Nielsen K.L."/>
        </authorList>
    </citation>
    <scope>NUCLEOTIDE SEQUENCE</scope>
    <source>
        <strain evidence="3">IBT 15544</strain>
    </source>
</reference>
<dbReference type="GO" id="GO:0008017">
    <property type="term" value="F:microtubule binding"/>
    <property type="evidence" value="ECO:0007669"/>
    <property type="project" value="TreeGrafter"/>
</dbReference>
<dbReference type="RefSeq" id="XP_058311270.1">
    <property type="nucleotide sequence ID" value="XM_058448926.1"/>
</dbReference>
<dbReference type="OrthoDB" id="5575722at2759"/>
<dbReference type="Proteomes" id="UP001150904">
    <property type="component" value="Unassembled WGS sequence"/>
</dbReference>
<dbReference type="PANTHER" id="PTHR16151:SF2">
    <property type="entry name" value="HAUS AUGMIN-LIKE COMPLEX SUBUNIT 6"/>
    <property type="match status" value="1"/>
</dbReference>
<evidence type="ECO:0000313" key="3">
    <source>
        <dbReference type="EMBL" id="KAJ5215457.1"/>
    </source>
</evidence>
<dbReference type="InterPro" id="IPR026797">
    <property type="entry name" value="HAUS_6"/>
</dbReference>
<keyword evidence="4" id="KW-1185">Reference proteome</keyword>
<name>A0A9W9N905_9EURO</name>
<dbReference type="GO" id="GO:0070652">
    <property type="term" value="C:HAUS complex"/>
    <property type="evidence" value="ECO:0007669"/>
    <property type="project" value="InterPro"/>
</dbReference>
<comment type="caution">
    <text evidence="3">The sequence shown here is derived from an EMBL/GenBank/DDBJ whole genome shotgun (WGS) entry which is preliminary data.</text>
</comment>
<feature type="compositionally biased region" description="Acidic residues" evidence="1">
    <location>
        <begin position="576"/>
        <end position="588"/>
    </location>
</feature>
<reference evidence="3" key="1">
    <citation type="submission" date="2022-12" db="EMBL/GenBank/DDBJ databases">
        <authorList>
            <person name="Petersen C."/>
        </authorList>
    </citation>
    <scope>NUCLEOTIDE SEQUENCE</scope>
    <source>
        <strain evidence="3">IBT 15544</strain>
    </source>
</reference>
<accession>A0A9W9N905</accession>
<dbReference type="InterPro" id="IPR028163">
    <property type="entry name" value="HAUS_6_N"/>
</dbReference>
<feature type="compositionally biased region" description="Polar residues" evidence="1">
    <location>
        <begin position="423"/>
        <end position="437"/>
    </location>
</feature>